<dbReference type="Gene3D" id="1.10.287.990">
    <property type="entry name" value="Fe,Mn superoxide dismutase (SOD) domain"/>
    <property type="match status" value="1"/>
</dbReference>
<dbReference type="PANTHER" id="PTHR42769:SF3">
    <property type="entry name" value="SUPEROXIDE DISMUTASE [FE] 2, CHLOROPLASTIC"/>
    <property type="match status" value="1"/>
</dbReference>
<comment type="subunit">
    <text evidence="3">Homodimer.</text>
</comment>
<gene>
    <name evidence="12" type="ORF">BMR1_02g02525</name>
</gene>
<dbReference type="GO" id="GO:0046872">
    <property type="term" value="F:metal ion binding"/>
    <property type="evidence" value="ECO:0007669"/>
    <property type="project" value="UniProtKB-KW"/>
</dbReference>
<dbReference type="InterPro" id="IPR019833">
    <property type="entry name" value="Mn/Fe_SOD_BS"/>
</dbReference>
<sequence>MSFKLPTLPYSLSALKPHISEETLSFHYGKHHAGYINKLNALVKGTKFESLTLEELLKTTSGAIFNNAAQSWNHNFYWNSMSPNGGGEPFGAVKQKINEKFGTFESFKKEYSSLLVGHFGSGWGWLVQRQDGTVDIVQTHDAGNPIADGTGKPILACDIWEHAYYLDYKNDRASYVNAWWNTINWEFANKQLQ</sequence>
<keyword evidence="6" id="KW-0408">Iron</keyword>
<evidence type="ECO:0000256" key="2">
    <source>
        <dbReference type="ARBA" id="ARBA00008714"/>
    </source>
</evidence>
<reference evidence="12 13" key="2">
    <citation type="journal article" date="2013" name="PLoS ONE">
        <title>Whole genome mapping and re-organization of the nuclear and mitochondrial genomes of Babesia microti isolates.</title>
        <authorList>
            <person name="Cornillot E."/>
            <person name="Dassouli A."/>
            <person name="Garg A."/>
            <person name="Pachikara N."/>
            <person name="Randazzo S."/>
            <person name="Depoix D."/>
            <person name="Carcy B."/>
            <person name="Delbecq S."/>
            <person name="Frutos R."/>
            <person name="Silva J.C."/>
            <person name="Sutton R."/>
            <person name="Krause P.J."/>
            <person name="Mamoun C.B."/>
        </authorList>
    </citation>
    <scope>NUCLEOTIDE SEQUENCE [LARGE SCALE GENOMIC DNA]</scope>
    <source>
        <strain evidence="12 13">RI</strain>
    </source>
</reference>
<dbReference type="RefSeq" id="XP_012648270.1">
    <property type="nucleotide sequence ID" value="XM_012792816.1"/>
</dbReference>
<keyword evidence="5 9" id="KW-0560">Oxidoreductase</keyword>
<dbReference type="PROSITE" id="PS00088">
    <property type="entry name" value="SOD_MN"/>
    <property type="match status" value="1"/>
</dbReference>
<keyword evidence="4 8" id="KW-0479">Metal-binding</keyword>
<dbReference type="Pfam" id="PF00081">
    <property type="entry name" value="Sod_Fe_N"/>
    <property type="match status" value="1"/>
</dbReference>
<accession>I7IGD3</accession>
<reference evidence="12 13" key="3">
    <citation type="journal article" date="2016" name="Sci. Rep.">
        <title>Genome-wide diversity and gene expression profiling of Babesia microti isolates identify polymorphic genes that mediate host-pathogen interactions.</title>
        <authorList>
            <person name="Silva J.C."/>
            <person name="Cornillot E."/>
            <person name="McCracken C."/>
            <person name="Usmani-Brown S."/>
            <person name="Dwivedi A."/>
            <person name="Ifeonu O.O."/>
            <person name="Crabtree J."/>
            <person name="Gotia H.T."/>
            <person name="Virji A.Z."/>
            <person name="Reynes C."/>
            <person name="Colinge J."/>
            <person name="Kumar V."/>
            <person name="Lawres L."/>
            <person name="Pazzi J.E."/>
            <person name="Pablo J.V."/>
            <person name="Hung C."/>
            <person name="Brancato J."/>
            <person name="Kumari P."/>
            <person name="Orvis J."/>
            <person name="Tretina K."/>
            <person name="Chibucos M."/>
            <person name="Ott S."/>
            <person name="Sadzewicz L."/>
            <person name="Sengamalay N."/>
            <person name="Shetty A.C."/>
            <person name="Su Q."/>
            <person name="Tallon L."/>
            <person name="Fraser C.M."/>
            <person name="Frutos R."/>
            <person name="Molina D.M."/>
            <person name="Krause P.J."/>
            <person name="Ben Mamoun C."/>
        </authorList>
    </citation>
    <scope>NUCLEOTIDE SEQUENCE [LARGE SCALE GENOMIC DNA]</scope>
    <source>
        <strain evidence="12 13">RI</strain>
    </source>
</reference>
<dbReference type="InterPro" id="IPR036314">
    <property type="entry name" value="SOD_C_sf"/>
</dbReference>
<evidence type="ECO:0000256" key="3">
    <source>
        <dbReference type="ARBA" id="ARBA00011738"/>
    </source>
</evidence>
<proteinExistence type="inferred from homology"/>
<dbReference type="EC" id="1.15.1.1" evidence="9"/>
<evidence type="ECO:0000256" key="7">
    <source>
        <dbReference type="ARBA" id="ARBA00049204"/>
    </source>
</evidence>
<organism evidence="12 13">
    <name type="scientific">Babesia microti (strain RI)</name>
    <dbReference type="NCBI Taxonomy" id="1133968"/>
    <lineage>
        <taxon>Eukaryota</taxon>
        <taxon>Sar</taxon>
        <taxon>Alveolata</taxon>
        <taxon>Apicomplexa</taxon>
        <taxon>Aconoidasida</taxon>
        <taxon>Piroplasmida</taxon>
        <taxon>Babesiidae</taxon>
        <taxon>Babesia</taxon>
    </lineage>
</organism>
<comment type="similarity">
    <text evidence="2 9">Belongs to the iron/manganese superoxide dismutase family.</text>
</comment>
<feature type="binding site" evidence="8">
    <location>
        <position position="162"/>
    </location>
    <ligand>
        <name>Mn(2+)</name>
        <dbReference type="ChEBI" id="CHEBI:29035"/>
    </ligand>
</feature>
<keyword evidence="13" id="KW-1185">Reference proteome</keyword>
<dbReference type="PRINTS" id="PR01703">
    <property type="entry name" value="MNSODISMTASE"/>
</dbReference>
<dbReference type="PANTHER" id="PTHR42769">
    <property type="entry name" value="SUPEROXIDE DISMUTASE"/>
    <property type="match status" value="1"/>
</dbReference>
<evidence type="ECO:0000256" key="5">
    <source>
        <dbReference type="ARBA" id="ARBA00023002"/>
    </source>
</evidence>
<name>I7IGD3_BABMR</name>
<dbReference type="FunFam" id="3.55.40.20:FF:000001">
    <property type="entry name" value="Superoxide dismutase"/>
    <property type="match status" value="1"/>
</dbReference>
<evidence type="ECO:0000259" key="11">
    <source>
        <dbReference type="Pfam" id="PF02777"/>
    </source>
</evidence>
<dbReference type="GO" id="GO:0005737">
    <property type="term" value="C:cytoplasm"/>
    <property type="evidence" value="ECO:0007669"/>
    <property type="project" value="UniProtKB-ARBA"/>
</dbReference>
<evidence type="ECO:0000256" key="8">
    <source>
        <dbReference type="PIRSR" id="PIRSR000349-1"/>
    </source>
</evidence>
<dbReference type="AlphaFoldDB" id="I7IGD3"/>
<comment type="cofactor">
    <cofactor evidence="1">
        <name>Fe cation</name>
        <dbReference type="ChEBI" id="CHEBI:24875"/>
    </cofactor>
</comment>
<reference evidence="12 13" key="1">
    <citation type="journal article" date="2012" name="Nucleic Acids Res.">
        <title>Sequencing of the smallest Apicomplexan genome from the human pathogen Babesia microti.</title>
        <authorList>
            <person name="Cornillot E."/>
            <person name="Hadj-Kaddour K."/>
            <person name="Dassouli A."/>
            <person name="Noel B."/>
            <person name="Ranwez V."/>
            <person name="Vacherie B."/>
            <person name="Augagneur Y."/>
            <person name="Bres V."/>
            <person name="Duclos A."/>
            <person name="Randazzo S."/>
            <person name="Carcy B."/>
            <person name="Debierre-Grockiego F."/>
            <person name="Delbecq S."/>
            <person name="Moubri-Menage K."/>
            <person name="Shams-Eldin H."/>
            <person name="Usmani-Brown S."/>
            <person name="Bringaud F."/>
            <person name="Wincker P."/>
            <person name="Vivares C.P."/>
            <person name="Schwarz R.T."/>
            <person name="Schetters T.P."/>
            <person name="Krause P.J."/>
            <person name="Gorenflot A."/>
            <person name="Berry V."/>
            <person name="Barbe V."/>
            <person name="Ben Mamoun C."/>
        </authorList>
    </citation>
    <scope>NUCLEOTIDE SEQUENCE [LARGE SCALE GENOMIC DNA]</scope>
    <source>
        <strain evidence="12 13">RI</strain>
    </source>
</reference>
<evidence type="ECO:0000259" key="10">
    <source>
        <dbReference type="Pfam" id="PF00081"/>
    </source>
</evidence>
<protein>
    <recommendedName>
        <fullName evidence="9">Superoxide dismutase</fullName>
        <ecNumber evidence="9">1.15.1.1</ecNumber>
    </recommendedName>
</protein>
<feature type="binding site" evidence="8">
    <location>
        <position position="74"/>
    </location>
    <ligand>
        <name>Mn(2+)</name>
        <dbReference type="ChEBI" id="CHEBI:29035"/>
    </ligand>
</feature>
<comment type="catalytic activity">
    <reaction evidence="7 9">
        <text>2 superoxide + 2 H(+) = H2O2 + O2</text>
        <dbReference type="Rhea" id="RHEA:20696"/>
        <dbReference type="ChEBI" id="CHEBI:15378"/>
        <dbReference type="ChEBI" id="CHEBI:15379"/>
        <dbReference type="ChEBI" id="CHEBI:16240"/>
        <dbReference type="ChEBI" id="CHEBI:18421"/>
        <dbReference type="EC" id="1.15.1.1"/>
    </reaction>
</comment>
<dbReference type="Proteomes" id="UP000002899">
    <property type="component" value="Chromosome II"/>
</dbReference>
<evidence type="ECO:0000313" key="12">
    <source>
        <dbReference type="EMBL" id="CCF73661.1"/>
    </source>
</evidence>
<dbReference type="GeneID" id="24424289"/>
<dbReference type="Gene3D" id="3.55.40.20">
    <property type="entry name" value="Iron/manganese superoxide dismutase, C-terminal domain"/>
    <property type="match status" value="1"/>
</dbReference>
<dbReference type="InterPro" id="IPR019832">
    <property type="entry name" value="Mn/Fe_SOD_C"/>
</dbReference>
<dbReference type="EMBL" id="FO082872">
    <property type="protein sequence ID" value="CCF73661.1"/>
    <property type="molecule type" value="Genomic_DNA"/>
</dbReference>
<evidence type="ECO:0000256" key="1">
    <source>
        <dbReference type="ARBA" id="ARBA00001962"/>
    </source>
</evidence>
<feature type="domain" description="Manganese/iron superoxide dismutase N-terminal" evidence="10">
    <location>
        <begin position="2"/>
        <end position="82"/>
    </location>
</feature>
<comment type="function">
    <text evidence="9">Destroys radicals which are normally produced within the cells and which are toxic to biological systems.</text>
</comment>
<feature type="domain" description="Manganese/iron superoxide dismutase C-terminal" evidence="11">
    <location>
        <begin position="91"/>
        <end position="190"/>
    </location>
</feature>
<dbReference type="InterPro" id="IPR036324">
    <property type="entry name" value="Mn/Fe_SOD_N_sf"/>
</dbReference>
<evidence type="ECO:0000313" key="13">
    <source>
        <dbReference type="Proteomes" id="UP000002899"/>
    </source>
</evidence>
<dbReference type="InterPro" id="IPR001189">
    <property type="entry name" value="Mn/Fe_SOD"/>
</dbReference>
<evidence type="ECO:0000256" key="4">
    <source>
        <dbReference type="ARBA" id="ARBA00022723"/>
    </source>
</evidence>
<dbReference type="InterPro" id="IPR019831">
    <property type="entry name" value="Mn/Fe_SOD_N"/>
</dbReference>
<dbReference type="KEGG" id="bmic:BMR1_02g02525"/>
<dbReference type="GO" id="GO:0004784">
    <property type="term" value="F:superoxide dismutase activity"/>
    <property type="evidence" value="ECO:0007669"/>
    <property type="project" value="UniProtKB-EC"/>
</dbReference>
<feature type="binding site" evidence="8">
    <location>
        <position position="158"/>
    </location>
    <ligand>
        <name>Mn(2+)</name>
        <dbReference type="ChEBI" id="CHEBI:29035"/>
    </ligand>
</feature>
<dbReference type="Pfam" id="PF02777">
    <property type="entry name" value="Sod_Fe_C"/>
    <property type="match status" value="1"/>
</dbReference>
<evidence type="ECO:0000256" key="6">
    <source>
        <dbReference type="ARBA" id="ARBA00023004"/>
    </source>
</evidence>
<dbReference type="FunFam" id="1.10.287.990:FF:000002">
    <property type="entry name" value="Superoxide dismutase"/>
    <property type="match status" value="1"/>
</dbReference>
<dbReference type="SUPFAM" id="SSF46609">
    <property type="entry name" value="Fe,Mn superoxide dismutase (SOD), N-terminal domain"/>
    <property type="match status" value="1"/>
</dbReference>
<evidence type="ECO:0000256" key="9">
    <source>
        <dbReference type="RuleBase" id="RU000414"/>
    </source>
</evidence>
<dbReference type="OMA" id="DSLINWD"/>
<feature type="binding site" evidence="8">
    <location>
        <position position="27"/>
    </location>
    <ligand>
        <name>Mn(2+)</name>
        <dbReference type="ChEBI" id="CHEBI:29035"/>
    </ligand>
</feature>
<dbReference type="OrthoDB" id="239262at2759"/>
<dbReference type="VEuPathDB" id="PiroplasmaDB:BMR1_02g02525"/>
<dbReference type="PIRSF" id="PIRSF000349">
    <property type="entry name" value="SODismutase"/>
    <property type="match status" value="1"/>
</dbReference>
<dbReference type="SUPFAM" id="SSF54719">
    <property type="entry name" value="Fe,Mn superoxide dismutase (SOD), C-terminal domain"/>
    <property type="match status" value="1"/>
</dbReference>